<dbReference type="InterPro" id="IPR035914">
    <property type="entry name" value="Sperma_CUB_dom_sf"/>
</dbReference>
<keyword evidence="1" id="KW-0732">Signal</keyword>
<reference evidence="2" key="1">
    <citation type="journal article" date="2019" name="bioRxiv">
        <title>The Genome of the Zebra Mussel, Dreissena polymorpha: A Resource for Invasive Species Research.</title>
        <authorList>
            <person name="McCartney M.A."/>
            <person name="Auch B."/>
            <person name="Kono T."/>
            <person name="Mallez S."/>
            <person name="Zhang Y."/>
            <person name="Obille A."/>
            <person name="Becker A."/>
            <person name="Abrahante J.E."/>
            <person name="Garbe J."/>
            <person name="Badalamenti J.P."/>
            <person name="Herman A."/>
            <person name="Mangelson H."/>
            <person name="Liachko I."/>
            <person name="Sullivan S."/>
            <person name="Sone E.D."/>
            <person name="Koren S."/>
            <person name="Silverstein K.A.T."/>
            <person name="Beckman K.B."/>
            <person name="Gohl D.M."/>
        </authorList>
    </citation>
    <scope>NUCLEOTIDE SEQUENCE</scope>
    <source>
        <strain evidence="2">Duluth1</strain>
        <tissue evidence="2">Whole animal</tissue>
    </source>
</reference>
<evidence type="ECO:0000313" key="3">
    <source>
        <dbReference type="Proteomes" id="UP000828390"/>
    </source>
</evidence>
<sequence>MKRGFTIAVVAVLSWLHQTVYSGRVVMYDACLNANPMSPAFLLECGGDGVIVDVQYVAGTGLCNKTECEGESASLLRDANNCHWKIKCHLSPGTPAQRIVRSGGTCHLAELSFLRIKGYRCFYPEYDTHNEKSSNIIDICHNGAISRTSGIIHSHAQYPWHYPASPGKCTLSLVVHERTRLYVSALDDVDVGENDIIKLTSQSSMDLTHAKSSDGALLVSNVSDTNVTFIFEIREYSNSGRGFSFCFKFSNKTITGNVCDEITARGDLTISEGCTKRCKKRCCQRKCKNTARGKTRHTHAKKCVKRCIRKHLCD</sequence>
<dbReference type="Proteomes" id="UP000828390">
    <property type="component" value="Unassembled WGS sequence"/>
</dbReference>
<evidence type="ECO:0000256" key="1">
    <source>
        <dbReference type="SAM" id="SignalP"/>
    </source>
</evidence>
<feature type="chain" id="PRO_5038736797" description="CUB domain-containing protein" evidence="1">
    <location>
        <begin position="23"/>
        <end position="314"/>
    </location>
</feature>
<accession>A0A9D4HNE0</accession>
<feature type="signal peptide" evidence="1">
    <location>
        <begin position="1"/>
        <end position="22"/>
    </location>
</feature>
<dbReference type="SUPFAM" id="SSF49854">
    <property type="entry name" value="Spermadhesin, CUB domain"/>
    <property type="match status" value="1"/>
</dbReference>
<organism evidence="2 3">
    <name type="scientific">Dreissena polymorpha</name>
    <name type="common">Zebra mussel</name>
    <name type="synonym">Mytilus polymorpha</name>
    <dbReference type="NCBI Taxonomy" id="45954"/>
    <lineage>
        <taxon>Eukaryota</taxon>
        <taxon>Metazoa</taxon>
        <taxon>Spiralia</taxon>
        <taxon>Lophotrochozoa</taxon>
        <taxon>Mollusca</taxon>
        <taxon>Bivalvia</taxon>
        <taxon>Autobranchia</taxon>
        <taxon>Heteroconchia</taxon>
        <taxon>Euheterodonta</taxon>
        <taxon>Imparidentia</taxon>
        <taxon>Neoheterodontei</taxon>
        <taxon>Myida</taxon>
        <taxon>Dreissenoidea</taxon>
        <taxon>Dreissenidae</taxon>
        <taxon>Dreissena</taxon>
    </lineage>
</organism>
<evidence type="ECO:0008006" key="4">
    <source>
        <dbReference type="Google" id="ProtNLM"/>
    </source>
</evidence>
<reference evidence="2" key="2">
    <citation type="submission" date="2020-11" db="EMBL/GenBank/DDBJ databases">
        <authorList>
            <person name="McCartney M.A."/>
            <person name="Auch B."/>
            <person name="Kono T."/>
            <person name="Mallez S."/>
            <person name="Becker A."/>
            <person name="Gohl D.M."/>
            <person name="Silverstein K.A.T."/>
            <person name="Koren S."/>
            <person name="Bechman K.B."/>
            <person name="Herman A."/>
            <person name="Abrahante J.E."/>
            <person name="Garbe J."/>
        </authorList>
    </citation>
    <scope>NUCLEOTIDE SEQUENCE</scope>
    <source>
        <strain evidence="2">Duluth1</strain>
        <tissue evidence="2">Whole animal</tissue>
    </source>
</reference>
<protein>
    <recommendedName>
        <fullName evidence="4">CUB domain-containing protein</fullName>
    </recommendedName>
</protein>
<comment type="caution">
    <text evidence="2">The sequence shown here is derived from an EMBL/GenBank/DDBJ whole genome shotgun (WGS) entry which is preliminary data.</text>
</comment>
<keyword evidence="3" id="KW-1185">Reference proteome</keyword>
<gene>
    <name evidence="2" type="ORF">DPMN_052942</name>
</gene>
<name>A0A9D4HNE0_DREPO</name>
<evidence type="ECO:0000313" key="2">
    <source>
        <dbReference type="EMBL" id="KAH3727017.1"/>
    </source>
</evidence>
<proteinExistence type="predicted"/>
<dbReference type="AlphaFoldDB" id="A0A9D4HNE0"/>
<dbReference type="EMBL" id="JAIWYP010000012">
    <property type="protein sequence ID" value="KAH3727017.1"/>
    <property type="molecule type" value="Genomic_DNA"/>
</dbReference>